<proteinExistence type="predicted"/>
<sequence>MKKVIRDSLIKIDYWYGIQDHLKSIGCETYVSKVPAFGTIDERARGLNDYLDHLFPNQGKKEVNLIAHSMGGLDARYLISKLKNENFQVKSLTTVSTPHRGSEVADFVIDHMNFPVLVSKAVPQLTTYYMEKFNQDVQNDPKVAYFSYGAQFKPHWYNVFHYPHNIIRRRILRSGGTHWENDGLVSVESSKWGEYLGTLDGVDHLDLINWTNRLRSFFDSVVNKQEQFDALHFYSHIVNDLYKRGF</sequence>
<gene>
    <name evidence="1" type="ORF">CLIB1444_01S08966</name>
</gene>
<accession>A0ACA9Y0W8</accession>
<reference evidence="1" key="1">
    <citation type="submission" date="2022-06" db="EMBL/GenBank/DDBJ databases">
        <authorList>
            <person name="Legras J.-L."/>
            <person name="Devillers H."/>
            <person name="Grondin C."/>
        </authorList>
    </citation>
    <scope>NUCLEOTIDE SEQUENCE</scope>
    <source>
        <strain evidence="1">CLIB 1444</strain>
    </source>
</reference>
<evidence type="ECO:0000313" key="2">
    <source>
        <dbReference type="Proteomes" id="UP001152531"/>
    </source>
</evidence>
<organism evidence="1 2">
    <name type="scientific">[Candida] jaroonii</name>
    <dbReference type="NCBI Taxonomy" id="467808"/>
    <lineage>
        <taxon>Eukaryota</taxon>
        <taxon>Fungi</taxon>
        <taxon>Dikarya</taxon>
        <taxon>Ascomycota</taxon>
        <taxon>Saccharomycotina</taxon>
        <taxon>Pichiomycetes</taxon>
        <taxon>Debaryomycetaceae</taxon>
        <taxon>Yamadazyma</taxon>
    </lineage>
</organism>
<dbReference type="EMBL" id="CALSDN010000001">
    <property type="protein sequence ID" value="CAH6718538.1"/>
    <property type="molecule type" value="Genomic_DNA"/>
</dbReference>
<name>A0ACA9Y0W8_9ASCO</name>
<keyword evidence="2" id="KW-1185">Reference proteome</keyword>
<evidence type="ECO:0000313" key="1">
    <source>
        <dbReference type="EMBL" id="CAH6718538.1"/>
    </source>
</evidence>
<comment type="caution">
    <text evidence="1">The sequence shown here is derived from an EMBL/GenBank/DDBJ whole genome shotgun (WGS) entry which is preliminary data.</text>
</comment>
<protein>
    <submittedName>
        <fullName evidence="1">Triacylglycerol lipase 2</fullName>
    </submittedName>
</protein>
<dbReference type="Proteomes" id="UP001152531">
    <property type="component" value="Unassembled WGS sequence"/>
</dbReference>